<evidence type="ECO:0000256" key="10">
    <source>
        <dbReference type="ARBA" id="ARBA00023306"/>
    </source>
</evidence>
<keyword evidence="6 11" id="KW-0159">Chromosome partition</keyword>
<dbReference type="PROSITE" id="PS51898">
    <property type="entry name" value="TYR_RECOMBINASE"/>
    <property type="match status" value="1"/>
</dbReference>
<evidence type="ECO:0000259" key="13">
    <source>
        <dbReference type="PROSITE" id="PS51900"/>
    </source>
</evidence>
<dbReference type="NCBIfam" id="NF001399">
    <property type="entry name" value="PRK00283.1"/>
    <property type="match status" value="1"/>
</dbReference>
<dbReference type="GO" id="GO:0009037">
    <property type="term" value="F:tyrosine-based site-specific recombinase activity"/>
    <property type="evidence" value="ECO:0007669"/>
    <property type="project" value="UniProtKB-UniRule"/>
</dbReference>
<feature type="active site" evidence="11">
    <location>
        <position position="197"/>
    </location>
</feature>
<reference evidence="14 15" key="1">
    <citation type="submission" date="2020-09" db="EMBL/GenBank/DDBJ databases">
        <title>Investigation of environmental microbe.</title>
        <authorList>
            <person name="Ou Y."/>
            <person name="Kang Q."/>
        </authorList>
    </citation>
    <scope>NUCLEOTIDE SEQUENCE [LARGE SCALE GENOMIC DNA]</scope>
    <source>
        <strain evidence="14 15">KJZ-9</strain>
    </source>
</reference>
<evidence type="ECO:0000256" key="2">
    <source>
        <dbReference type="ARBA" id="ARBA00010450"/>
    </source>
</evidence>
<feature type="domain" description="Core-binding (CB)" evidence="13">
    <location>
        <begin position="9"/>
        <end position="102"/>
    </location>
</feature>
<dbReference type="InterPro" id="IPR004107">
    <property type="entry name" value="Integrase_SAM-like_N"/>
</dbReference>
<comment type="similarity">
    <text evidence="2 11">Belongs to the 'phage' integrase family. XerD subfamily.</text>
</comment>
<evidence type="ECO:0000256" key="3">
    <source>
        <dbReference type="ARBA" id="ARBA00015810"/>
    </source>
</evidence>
<dbReference type="PROSITE" id="PS51900">
    <property type="entry name" value="CB"/>
    <property type="match status" value="1"/>
</dbReference>
<dbReference type="SUPFAM" id="SSF47823">
    <property type="entry name" value="lambda integrase-like, N-terminal domain"/>
    <property type="match status" value="1"/>
</dbReference>
<comment type="subunit">
    <text evidence="11">Forms a cyclic heterotetrameric complex composed of two molecules of XerC and two molecules of XerD.</text>
</comment>
<dbReference type="GO" id="GO:0051301">
    <property type="term" value="P:cell division"/>
    <property type="evidence" value="ECO:0007669"/>
    <property type="project" value="UniProtKB-KW"/>
</dbReference>
<dbReference type="InterPro" id="IPR010998">
    <property type="entry name" value="Integrase_recombinase_N"/>
</dbReference>
<feature type="active site" evidence="11">
    <location>
        <position position="295"/>
    </location>
</feature>
<evidence type="ECO:0000256" key="7">
    <source>
        <dbReference type="ARBA" id="ARBA00022908"/>
    </source>
</evidence>
<keyword evidence="4 11" id="KW-0963">Cytoplasm</keyword>
<keyword evidence="8 11" id="KW-0238">DNA-binding</keyword>
<evidence type="ECO:0000256" key="1">
    <source>
        <dbReference type="ARBA" id="ARBA00004496"/>
    </source>
</evidence>
<evidence type="ECO:0000256" key="6">
    <source>
        <dbReference type="ARBA" id="ARBA00022829"/>
    </source>
</evidence>
<dbReference type="RefSeq" id="WP_151147466.1">
    <property type="nucleotide sequence ID" value="NZ_BAAAHX010000002.1"/>
</dbReference>
<keyword evidence="7 11" id="KW-0229">DNA integration</keyword>
<dbReference type="InterPro" id="IPR013762">
    <property type="entry name" value="Integrase-like_cat_sf"/>
</dbReference>
<dbReference type="InterPro" id="IPR011932">
    <property type="entry name" value="Recomb_XerD"/>
</dbReference>
<feature type="domain" description="Tyr recombinase" evidence="12">
    <location>
        <begin position="123"/>
        <end position="317"/>
    </location>
</feature>
<dbReference type="SUPFAM" id="SSF56349">
    <property type="entry name" value="DNA breaking-rejoining enzymes"/>
    <property type="match status" value="1"/>
</dbReference>
<comment type="function">
    <text evidence="11">Site-specific tyrosine recombinase, which acts by catalyzing the cutting and rejoining of the recombining DNA molecules. The XerC-XerD complex is essential to convert dimers of the bacterial chromosome into monomers to permit their segregation at cell division. It also contributes to the segregational stability of plasmids.</text>
</comment>
<proteinExistence type="inferred from homology"/>
<sequence length="324" mass="35607">MPREHQRVTALESAIETYLQYLTIERGLAKNTVESYRRDLLKYQRFLEDSGIIDPTVITKKHVRDFATELAEKPARSTGKSLSARSVARIIVAIRGAHKFWLREKITAQDPAASVHPPTPGARLPKAIAVEQVTQLLEVPDISTPTGLRDRAILEFLYSTGARISEVIGVDLDDLSIHTALGDDEAAGHDVVRLFGKGNKERMVPVGSYAACALNDYLVRARPGFAARGKGTAAVFLNARGGRLTRQGAWLILKKAAERAKLEAEISPHTLRHSYATHLLEGGADIRVVQELLGHASVTTTQIYTRVTPETLREVFASAHPRAL</sequence>
<dbReference type="GO" id="GO:0003677">
    <property type="term" value="F:DNA binding"/>
    <property type="evidence" value="ECO:0007669"/>
    <property type="project" value="UniProtKB-UniRule"/>
</dbReference>
<organism evidence="14 15">
    <name type="scientific">Rothia amarae</name>
    <dbReference type="NCBI Taxonomy" id="169480"/>
    <lineage>
        <taxon>Bacteria</taxon>
        <taxon>Bacillati</taxon>
        <taxon>Actinomycetota</taxon>
        <taxon>Actinomycetes</taxon>
        <taxon>Micrococcales</taxon>
        <taxon>Micrococcaceae</taxon>
        <taxon>Rothia</taxon>
    </lineage>
</organism>
<dbReference type="HAMAP" id="MF_01808">
    <property type="entry name" value="Recomb_XerC_XerD"/>
    <property type="match status" value="1"/>
</dbReference>
<keyword evidence="5 11" id="KW-0132">Cell division</keyword>
<accession>A0A7H2BHX6</accession>
<evidence type="ECO:0000256" key="11">
    <source>
        <dbReference type="HAMAP-Rule" id="MF_01807"/>
    </source>
</evidence>
<protein>
    <recommendedName>
        <fullName evidence="3 11">Tyrosine recombinase XerD</fullName>
    </recommendedName>
</protein>
<dbReference type="InterPro" id="IPR002104">
    <property type="entry name" value="Integrase_catalytic"/>
</dbReference>
<feature type="active site" evidence="11">
    <location>
        <position position="272"/>
    </location>
</feature>
<dbReference type="AlphaFoldDB" id="A0A7H2BHX6"/>
<evidence type="ECO:0000313" key="14">
    <source>
        <dbReference type="EMBL" id="QNV39272.1"/>
    </source>
</evidence>
<dbReference type="GO" id="GO:0007059">
    <property type="term" value="P:chromosome segregation"/>
    <property type="evidence" value="ECO:0007669"/>
    <property type="project" value="UniProtKB-UniRule"/>
</dbReference>
<dbReference type="InterPro" id="IPR023009">
    <property type="entry name" value="Tyrosine_recombinase_XerC/XerD"/>
</dbReference>
<dbReference type="KEGG" id="rama:IDM48_07605"/>
<evidence type="ECO:0000256" key="9">
    <source>
        <dbReference type="ARBA" id="ARBA00023172"/>
    </source>
</evidence>
<feature type="active site" evidence="11">
    <location>
        <position position="163"/>
    </location>
</feature>
<evidence type="ECO:0000256" key="8">
    <source>
        <dbReference type="ARBA" id="ARBA00023125"/>
    </source>
</evidence>
<keyword evidence="15" id="KW-1185">Reference proteome</keyword>
<dbReference type="GO" id="GO:0006313">
    <property type="term" value="P:DNA transposition"/>
    <property type="evidence" value="ECO:0007669"/>
    <property type="project" value="UniProtKB-UniRule"/>
</dbReference>
<dbReference type="PANTHER" id="PTHR30349:SF81">
    <property type="entry name" value="TYROSINE RECOMBINASE XERC"/>
    <property type="match status" value="1"/>
</dbReference>
<dbReference type="PANTHER" id="PTHR30349">
    <property type="entry name" value="PHAGE INTEGRASE-RELATED"/>
    <property type="match status" value="1"/>
</dbReference>
<dbReference type="InterPro" id="IPR044068">
    <property type="entry name" value="CB"/>
</dbReference>
<dbReference type="GO" id="GO:0005737">
    <property type="term" value="C:cytoplasm"/>
    <property type="evidence" value="ECO:0007669"/>
    <property type="project" value="UniProtKB-SubCell"/>
</dbReference>
<feature type="active site" evidence="11">
    <location>
        <position position="269"/>
    </location>
</feature>
<dbReference type="Pfam" id="PF00589">
    <property type="entry name" value="Phage_integrase"/>
    <property type="match status" value="1"/>
</dbReference>
<evidence type="ECO:0000256" key="4">
    <source>
        <dbReference type="ARBA" id="ARBA00022490"/>
    </source>
</evidence>
<evidence type="ECO:0000259" key="12">
    <source>
        <dbReference type="PROSITE" id="PS51898"/>
    </source>
</evidence>
<gene>
    <name evidence="11 14" type="primary">xerD</name>
    <name evidence="14" type="ORF">IDM48_07605</name>
</gene>
<comment type="subcellular location">
    <subcellularLocation>
        <location evidence="1 11">Cytoplasm</location>
    </subcellularLocation>
</comment>
<name>A0A7H2BHX6_9MICC</name>
<keyword evidence="10 11" id="KW-0131">Cell cycle</keyword>
<dbReference type="Gene3D" id="1.10.150.130">
    <property type="match status" value="1"/>
</dbReference>
<dbReference type="Gene3D" id="1.10.443.10">
    <property type="entry name" value="Intergrase catalytic core"/>
    <property type="match status" value="1"/>
</dbReference>
<dbReference type="InterPro" id="IPR011010">
    <property type="entry name" value="DNA_brk_join_enz"/>
</dbReference>
<feature type="active site" description="O-(3'-phospho-DNA)-tyrosine intermediate" evidence="11">
    <location>
        <position position="304"/>
    </location>
</feature>
<dbReference type="HAMAP" id="MF_01807">
    <property type="entry name" value="Recomb_XerD"/>
    <property type="match status" value="1"/>
</dbReference>
<dbReference type="Proteomes" id="UP000516421">
    <property type="component" value="Chromosome"/>
</dbReference>
<keyword evidence="9 11" id="KW-0233">DNA recombination</keyword>
<evidence type="ECO:0000313" key="15">
    <source>
        <dbReference type="Proteomes" id="UP000516421"/>
    </source>
</evidence>
<dbReference type="CDD" id="cd00798">
    <property type="entry name" value="INT_XerDC_C"/>
    <property type="match status" value="1"/>
</dbReference>
<dbReference type="NCBIfam" id="TIGR02225">
    <property type="entry name" value="recomb_XerD"/>
    <property type="match status" value="1"/>
</dbReference>
<evidence type="ECO:0000256" key="5">
    <source>
        <dbReference type="ARBA" id="ARBA00022618"/>
    </source>
</evidence>
<dbReference type="InterPro" id="IPR050090">
    <property type="entry name" value="Tyrosine_recombinase_XerCD"/>
</dbReference>
<dbReference type="EMBL" id="CP061538">
    <property type="protein sequence ID" value="QNV39272.1"/>
    <property type="molecule type" value="Genomic_DNA"/>
</dbReference>
<dbReference type="Pfam" id="PF02899">
    <property type="entry name" value="Phage_int_SAM_1"/>
    <property type="match status" value="1"/>
</dbReference>